<evidence type="ECO:0000313" key="1">
    <source>
        <dbReference type="Proteomes" id="UP000887566"/>
    </source>
</evidence>
<dbReference type="AlphaFoldDB" id="A0A914VD21"/>
<organism evidence="1 2">
    <name type="scientific">Plectus sambesii</name>
    <dbReference type="NCBI Taxonomy" id="2011161"/>
    <lineage>
        <taxon>Eukaryota</taxon>
        <taxon>Metazoa</taxon>
        <taxon>Ecdysozoa</taxon>
        <taxon>Nematoda</taxon>
        <taxon>Chromadorea</taxon>
        <taxon>Plectida</taxon>
        <taxon>Plectina</taxon>
        <taxon>Plectoidea</taxon>
        <taxon>Plectidae</taxon>
        <taxon>Plectus</taxon>
    </lineage>
</organism>
<sequence length="162" mass="16847">MVSVATDGARVIAPRFSGPECAPIVPIQLLPGRRRPLSVPVHAAASSSNDRRLFTASLATVASDAGHGPPTPDSIRPVAKAVDYFARLAVSSSSGLDYQRATEAAGLILWRPCPSPSVPYQSLGSPRYPASPAQLAQLVPGPDPPVCVDAIVATSRQRSGNE</sequence>
<dbReference type="Proteomes" id="UP000887566">
    <property type="component" value="Unplaced"/>
</dbReference>
<proteinExistence type="predicted"/>
<dbReference type="WBParaSite" id="PSAMB.scaffold1730size28319.g14613.t1">
    <property type="protein sequence ID" value="PSAMB.scaffold1730size28319.g14613.t1"/>
    <property type="gene ID" value="PSAMB.scaffold1730size28319.g14613"/>
</dbReference>
<evidence type="ECO:0000313" key="2">
    <source>
        <dbReference type="WBParaSite" id="PSAMB.scaffold1730size28319.g14613.t1"/>
    </source>
</evidence>
<accession>A0A914VD21</accession>
<keyword evidence="1" id="KW-1185">Reference proteome</keyword>
<name>A0A914VD21_9BILA</name>
<reference evidence="2" key="1">
    <citation type="submission" date="2022-11" db="UniProtKB">
        <authorList>
            <consortium name="WormBaseParasite"/>
        </authorList>
    </citation>
    <scope>IDENTIFICATION</scope>
</reference>
<protein>
    <submittedName>
        <fullName evidence="2">Uncharacterized protein</fullName>
    </submittedName>
</protein>